<accession>A0ABZ0QJX3</accession>
<evidence type="ECO:0000256" key="6">
    <source>
        <dbReference type="ARBA" id="ARBA00022729"/>
    </source>
</evidence>
<evidence type="ECO:0000313" key="16">
    <source>
        <dbReference type="EMBL" id="WPC75997.1"/>
    </source>
</evidence>
<keyword evidence="7 12" id="KW-0798">TonB box</keyword>
<dbReference type="InterPro" id="IPR039426">
    <property type="entry name" value="TonB-dep_rcpt-like"/>
</dbReference>
<dbReference type="SUPFAM" id="SSF56935">
    <property type="entry name" value="Porins"/>
    <property type="match status" value="1"/>
</dbReference>
<comment type="subcellular location">
    <subcellularLocation>
        <location evidence="1 11">Cell outer membrane</location>
        <topology evidence="1 11">Multi-pass membrane protein</topology>
    </subcellularLocation>
</comment>
<dbReference type="Gene3D" id="2.40.170.20">
    <property type="entry name" value="TonB-dependent receptor, beta-barrel domain"/>
    <property type="match status" value="1"/>
</dbReference>
<dbReference type="InterPro" id="IPR011276">
    <property type="entry name" value="TonB_haem/Hb_rcpt"/>
</dbReference>
<dbReference type="CDD" id="cd01347">
    <property type="entry name" value="ligand_gated_channel"/>
    <property type="match status" value="1"/>
</dbReference>
<dbReference type="Proteomes" id="UP001304071">
    <property type="component" value="Chromosome 2"/>
</dbReference>
<evidence type="ECO:0000256" key="12">
    <source>
        <dbReference type="RuleBase" id="RU003357"/>
    </source>
</evidence>
<evidence type="ECO:0000256" key="2">
    <source>
        <dbReference type="ARBA" id="ARBA00008143"/>
    </source>
</evidence>
<dbReference type="NCBIfam" id="TIGR01785">
    <property type="entry name" value="TonB-hemin"/>
    <property type="match status" value="1"/>
</dbReference>
<keyword evidence="17" id="KW-1185">Reference proteome</keyword>
<evidence type="ECO:0000256" key="10">
    <source>
        <dbReference type="ARBA" id="ARBA00023237"/>
    </source>
</evidence>
<dbReference type="InterPro" id="IPR037066">
    <property type="entry name" value="Plug_dom_sf"/>
</dbReference>
<evidence type="ECO:0000256" key="8">
    <source>
        <dbReference type="ARBA" id="ARBA00023136"/>
    </source>
</evidence>
<dbReference type="InterPro" id="IPR036942">
    <property type="entry name" value="Beta-barrel_TonB_sf"/>
</dbReference>
<keyword evidence="4 11" id="KW-1134">Transmembrane beta strand</keyword>
<dbReference type="PANTHER" id="PTHR30069">
    <property type="entry name" value="TONB-DEPENDENT OUTER MEMBRANE RECEPTOR"/>
    <property type="match status" value="1"/>
</dbReference>
<dbReference type="InterPro" id="IPR000531">
    <property type="entry name" value="Beta-barrel_TonB"/>
</dbReference>
<dbReference type="PANTHER" id="PTHR30069:SF29">
    <property type="entry name" value="HEMOGLOBIN AND HEMOGLOBIN-HAPTOGLOBIN-BINDING PROTEIN 1-RELATED"/>
    <property type="match status" value="1"/>
</dbReference>
<feature type="signal peptide" evidence="13">
    <location>
        <begin position="1"/>
        <end position="21"/>
    </location>
</feature>
<evidence type="ECO:0000256" key="4">
    <source>
        <dbReference type="ARBA" id="ARBA00022452"/>
    </source>
</evidence>
<feature type="domain" description="TonB-dependent receptor-like beta-barrel" evidence="14">
    <location>
        <begin position="233"/>
        <end position="669"/>
    </location>
</feature>
<comment type="similarity">
    <text evidence="2">Belongs to the TonB-dependent receptor family. Hemoglobin/haptoglobin binding protein subfamily.</text>
</comment>
<dbReference type="InterPro" id="IPR010949">
    <property type="entry name" value="TonB_Hb/transfer/lactofer_rcpt"/>
</dbReference>
<keyword evidence="8 11" id="KW-0472">Membrane</keyword>
<evidence type="ECO:0000256" key="7">
    <source>
        <dbReference type="ARBA" id="ARBA00023077"/>
    </source>
</evidence>
<evidence type="ECO:0000256" key="3">
    <source>
        <dbReference type="ARBA" id="ARBA00022448"/>
    </source>
</evidence>
<feature type="chain" id="PRO_5045348454" evidence="13">
    <location>
        <begin position="22"/>
        <end position="705"/>
    </location>
</feature>
<dbReference type="PROSITE" id="PS52016">
    <property type="entry name" value="TONB_DEPENDENT_REC_3"/>
    <property type="match status" value="1"/>
</dbReference>
<dbReference type="EMBL" id="CP138204">
    <property type="protein sequence ID" value="WPC75997.1"/>
    <property type="molecule type" value="Genomic_DNA"/>
</dbReference>
<dbReference type="Gene3D" id="2.170.130.10">
    <property type="entry name" value="TonB-dependent receptor, plug domain"/>
    <property type="match status" value="1"/>
</dbReference>
<keyword evidence="6 13" id="KW-0732">Signal</keyword>
<dbReference type="Pfam" id="PF00593">
    <property type="entry name" value="TonB_dep_Rec_b-barrel"/>
    <property type="match status" value="1"/>
</dbReference>
<evidence type="ECO:0000259" key="15">
    <source>
        <dbReference type="Pfam" id="PF07715"/>
    </source>
</evidence>
<dbReference type="NCBIfam" id="TIGR01786">
    <property type="entry name" value="TonB-hemlactrns"/>
    <property type="match status" value="1"/>
</dbReference>
<feature type="domain" description="TonB-dependent receptor plug" evidence="15">
    <location>
        <begin position="46"/>
        <end position="155"/>
    </location>
</feature>
<dbReference type="RefSeq" id="WP_261896373.1">
    <property type="nucleotide sequence ID" value="NZ_AP024896.1"/>
</dbReference>
<proteinExistence type="inferred from homology"/>
<sequence length="705" mass="78416">MFNKSIISTAIFLALSHSAYAETAEEQNQFEKVVVTATRSNQTLGNTAASVTVVSAEEIERNLDQDLKDIFDDVPGVSVNSADRQGIQNINIRGIEGNRVKILVDGMTQGQSYDGGTTGFINSSAIYIDPDMIKDVQIVKGAASSLYGSDAVGGVVAFETKDPADFIKQGNNTGGQVKLSYSSKDKSFAENVIVAHRSGDLDSLVSVTRRDGKEVQNFRHSDDEASYSADSQDTAKNDIMLKLQYQLNDDHRLEFIGEDIHNQTDSDIYNASYSGYTGDDTTDKLRLGLKHIWYSHLGFADSITSQVNWQDKKESNITHRTSTRSSSYEKKDYTYESKKWEGETQLNKKVTLLGNEHQFTYGANYSYADITNSFWTDTTTSSGATTSAETVYTPNVKEQKFGVFLQDQINFLNGDLLVTPGLRYDWFNTDPSDVDGESYDSYSDSAFTARLGSVYHLNEQNSVFAQVSQGFRAPSFDELYYIYSHPEYGYESVPNTDLKAEKSISYELGYRNSNRVSDAEISVFYSDYDDFIDQTSRAGSDGLTQYYYTNIDKAKIKGIELANTLRWDELVGAPQGLSSKTVAAYTEGEDGDGEPLDSVNPWNAIVSLNYDAPNKSWGSSVKVNYTASKKSSDISSDSQTEMPSATVLDITAYYKPIKDLTLSAGVFNLTNKEYYSWNNVRGRSQLYSSDTEAKRNFAISAKYQF</sequence>
<keyword evidence="10 11" id="KW-0998">Cell outer membrane</keyword>
<evidence type="ECO:0000256" key="5">
    <source>
        <dbReference type="ARBA" id="ARBA00022692"/>
    </source>
</evidence>
<dbReference type="Pfam" id="PF07715">
    <property type="entry name" value="Plug"/>
    <property type="match status" value="1"/>
</dbReference>
<evidence type="ECO:0000256" key="1">
    <source>
        <dbReference type="ARBA" id="ARBA00004571"/>
    </source>
</evidence>
<evidence type="ECO:0000256" key="11">
    <source>
        <dbReference type="PROSITE-ProRule" id="PRU01360"/>
    </source>
</evidence>
<dbReference type="InterPro" id="IPR012910">
    <property type="entry name" value="Plug_dom"/>
</dbReference>
<evidence type="ECO:0000313" key="17">
    <source>
        <dbReference type="Proteomes" id="UP001304071"/>
    </source>
</evidence>
<protein>
    <submittedName>
        <fullName evidence="16">TonB-dependent hemoglobin/transferrin/lactoferrin family receptor</fullName>
    </submittedName>
</protein>
<evidence type="ECO:0000259" key="14">
    <source>
        <dbReference type="Pfam" id="PF00593"/>
    </source>
</evidence>
<keyword evidence="9 16" id="KW-0675">Receptor</keyword>
<organism evidence="16 17">
    <name type="scientific">Vibrio porteresiae DSM 19223</name>
    <dbReference type="NCBI Taxonomy" id="1123496"/>
    <lineage>
        <taxon>Bacteria</taxon>
        <taxon>Pseudomonadati</taxon>
        <taxon>Pseudomonadota</taxon>
        <taxon>Gammaproteobacteria</taxon>
        <taxon>Vibrionales</taxon>
        <taxon>Vibrionaceae</taxon>
        <taxon>Vibrio</taxon>
    </lineage>
</organism>
<evidence type="ECO:0000256" key="9">
    <source>
        <dbReference type="ARBA" id="ARBA00023170"/>
    </source>
</evidence>
<keyword evidence="5 11" id="KW-0812">Transmembrane</keyword>
<name>A0ABZ0QJX3_9VIBR</name>
<keyword evidence="3 11" id="KW-0813">Transport</keyword>
<reference evidence="16 17" key="1">
    <citation type="submission" date="2023-11" db="EMBL/GenBank/DDBJ databases">
        <title>Plant-associative lifestyle of Vibrio porteresiae and its evolutionary dynamics.</title>
        <authorList>
            <person name="Rameshkumar N."/>
            <person name="Kirti K."/>
        </authorList>
    </citation>
    <scope>NUCLEOTIDE SEQUENCE [LARGE SCALE GENOMIC DNA]</scope>
    <source>
        <strain evidence="16 17">MSSRF30</strain>
    </source>
</reference>
<evidence type="ECO:0000256" key="13">
    <source>
        <dbReference type="SAM" id="SignalP"/>
    </source>
</evidence>
<gene>
    <name evidence="16" type="ORF">R8Z52_24095</name>
</gene>